<dbReference type="InterPro" id="IPR023765">
    <property type="entry name" value="SBP_5_CS"/>
</dbReference>
<feature type="chain" id="PRO_5045032935" evidence="4">
    <location>
        <begin position="27"/>
        <end position="526"/>
    </location>
</feature>
<organism evidence="6 8">
    <name type="scientific">Labrys neptuniae</name>
    <dbReference type="NCBI Taxonomy" id="376174"/>
    <lineage>
        <taxon>Bacteria</taxon>
        <taxon>Pseudomonadati</taxon>
        <taxon>Pseudomonadota</taxon>
        <taxon>Alphaproteobacteria</taxon>
        <taxon>Hyphomicrobiales</taxon>
        <taxon>Xanthobacteraceae</taxon>
        <taxon>Labrys</taxon>
    </lineage>
</organism>
<keyword evidence="8" id="KW-1185">Reference proteome</keyword>
<evidence type="ECO:0000256" key="2">
    <source>
        <dbReference type="ARBA" id="ARBA00005695"/>
    </source>
</evidence>
<name>A0ABV3PXF5_9HYPH</name>
<protein>
    <submittedName>
        <fullName evidence="6">ABC transporter substrate-binding protein</fullName>
    </submittedName>
</protein>
<dbReference type="PROSITE" id="PS01040">
    <property type="entry name" value="SBP_BACTERIAL_5"/>
    <property type="match status" value="1"/>
</dbReference>
<reference evidence="6 8" key="1">
    <citation type="submission" date="2024-07" db="EMBL/GenBank/DDBJ databases">
        <title>Description of Labrys sedimenti sp. nov., isolated from a diclofenac-degrading enrichment culture.</title>
        <authorList>
            <person name="Tancsics A."/>
            <person name="Csepanyi A."/>
        </authorList>
    </citation>
    <scope>NUCLEOTIDE SEQUENCE [LARGE SCALE GENOMIC DNA]</scope>
    <source>
        <strain evidence="6 8">LMG 23578</strain>
    </source>
</reference>
<gene>
    <name evidence="6" type="ORF">ABXS05_32665</name>
    <name evidence="7" type="ORF">ACETRX_21730</name>
</gene>
<sequence length="526" mass="58247">MRFVSLGLRLSLAGALFALVHGAALADDADKYGGTLIVAQNAEITNLDPGREGGWETFRIARHIHEPLVTEDLSKSGAEVKVPPLKPALAESWEISPDGRVYTFHLRRGVKFQDGTDFNAEAVAFNIRRGWDPKFEFYDKISAANLAYTYSSLSRIDTPDDHTLVLTFAEPFSPFLRMLAQGSGGSGGIASPAAIRKYGNDGYAEHPVGTGPFRFVERVRGQKVEIERFDGYWGDKPFLDRIIFRPIIDGNARVAALETGEVDIISWPPRDSVAKLKAEGFSVDNVDLPSVYYYTFNTANETFKDPRVRQALALSIDRAALARDLLKDTAGPAYGILNPGSDAFDPSFRDYPYDVEKARQLLAEAGHPGGVSGLLEIYAGGEPVAEWIQRDAAKAGIKLEIRSYDWNSFLARNKKNGPEVALTSMEWGFLTPYWLYIVAHSQSSGNTGNYNNPAFDKAVHEAITAVKAEDIRDKWREANRILAADVGKLPIYYERTHYAAGKNVGGFATPAQDWYDLSHVWLKEKQ</sequence>
<dbReference type="PIRSF" id="PIRSF002741">
    <property type="entry name" value="MppA"/>
    <property type="match status" value="1"/>
</dbReference>
<dbReference type="Proteomes" id="UP001595190">
    <property type="component" value="Unassembled WGS sequence"/>
</dbReference>
<dbReference type="Gene3D" id="3.90.76.10">
    <property type="entry name" value="Dipeptide-binding Protein, Domain 1"/>
    <property type="match status" value="1"/>
</dbReference>
<comment type="subcellular location">
    <subcellularLocation>
        <location evidence="1">Periplasm</location>
    </subcellularLocation>
</comment>
<dbReference type="Gene3D" id="3.10.105.10">
    <property type="entry name" value="Dipeptide-binding Protein, Domain 3"/>
    <property type="match status" value="1"/>
</dbReference>
<dbReference type="InterPro" id="IPR030678">
    <property type="entry name" value="Peptide/Ni-bd"/>
</dbReference>
<evidence type="ECO:0000256" key="3">
    <source>
        <dbReference type="ARBA" id="ARBA00022729"/>
    </source>
</evidence>
<keyword evidence="3 4" id="KW-0732">Signal</keyword>
<dbReference type="Pfam" id="PF00496">
    <property type="entry name" value="SBP_bac_5"/>
    <property type="match status" value="1"/>
</dbReference>
<evidence type="ECO:0000313" key="8">
    <source>
        <dbReference type="Proteomes" id="UP001555786"/>
    </source>
</evidence>
<dbReference type="PANTHER" id="PTHR30290">
    <property type="entry name" value="PERIPLASMIC BINDING COMPONENT OF ABC TRANSPORTER"/>
    <property type="match status" value="1"/>
</dbReference>
<evidence type="ECO:0000256" key="4">
    <source>
        <dbReference type="SAM" id="SignalP"/>
    </source>
</evidence>
<dbReference type="RefSeq" id="WP_367626777.1">
    <property type="nucleotide sequence ID" value="NZ_JBFNQD010000025.1"/>
</dbReference>
<dbReference type="Proteomes" id="UP001555786">
    <property type="component" value="Unassembled WGS sequence"/>
</dbReference>
<feature type="domain" description="Solute-binding protein family 5" evidence="5">
    <location>
        <begin position="85"/>
        <end position="437"/>
    </location>
</feature>
<evidence type="ECO:0000313" key="9">
    <source>
        <dbReference type="Proteomes" id="UP001595190"/>
    </source>
</evidence>
<comment type="caution">
    <text evidence="6">The sequence shown here is derived from an EMBL/GenBank/DDBJ whole genome shotgun (WGS) entry which is preliminary data.</text>
</comment>
<feature type="signal peptide" evidence="4">
    <location>
        <begin position="1"/>
        <end position="26"/>
    </location>
</feature>
<dbReference type="EMBL" id="JBFNQD010000025">
    <property type="protein sequence ID" value="MEW9310337.1"/>
    <property type="molecule type" value="Genomic_DNA"/>
</dbReference>
<dbReference type="EMBL" id="JBHGPK010000010">
    <property type="protein sequence ID" value="MFC2252272.1"/>
    <property type="molecule type" value="Genomic_DNA"/>
</dbReference>
<reference evidence="7 9" key="2">
    <citation type="submission" date="2024-09" db="EMBL/GenBank/DDBJ databases">
        <title>Description of Labrys sedimenti sp. nov., isolated from a diclofenac-degrading enrichment culture, and genome-based reclassification of Labrys portucalensis as a later heterotypic synonym of Labrys neptuniae.</title>
        <authorList>
            <person name="Tancsics A."/>
            <person name="Csepanyi A."/>
        </authorList>
    </citation>
    <scope>NUCLEOTIDE SEQUENCE [LARGE SCALE GENOMIC DNA]</scope>
    <source>
        <strain evidence="7 9">LMG 23412</strain>
    </source>
</reference>
<proteinExistence type="inferred from homology"/>
<evidence type="ECO:0000256" key="1">
    <source>
        <dbReference type="ARBA" id="ARBA00004418"/>
    </source>
</evidence>
<dbReference type="SUPFAM" id="SSF53850">
    <property type="entry name" value="Periplasmic binding protein-like II"/>
    <property type="match status" value="1"/>
</dbReference>
<evidence type="ECO:0000313" key="6">
    <source>
        <dbReference type="EMBL" id="MEW9310337.1"/>
    </source>
</evidence>
<comment type="similarity">
    <text evidence="2">Belongs to the bacterial solute-binding protein 5 family.</text>
</comment>
<evidence type="ECO:0000259" key="5">
    <source>
        <dbReference type="Pfam" id="PF00496"/>
    </source>
</evidence>
<dbReference type="Gene3D" id="3.40.190.10">
    <property type="entry name" value="Periplasmic binding protein-like II"/>
    <property type="match status" value="1"/>
</dbReference>
<evidence type="ECO:0000313" key="7">
    <source>
        <dbReference type="EMBL" id="MFC2252272.1"/>
    </source>
</evidence>
<dbReference type="InterPro" id="IPR000914">
    <property type="entry name" value="SBP_5_dom"/>
</dbReference>
<dbReference type="InterPro" id="IPR039424">
    <property type="entry name" value="SBP_5"/>
</dbReference>
<accession>A0ABV3PXF5</accession>